<reference evidence="2" key="2">
    <citation type="submission" date="2021-04" db="EMBL/GenBank/DDBJ databases">
        <authorList>
            <person name="Dong X."/>
        </authorList>
    </citation>
    <scope>NUCLEOTIDE SEQUENCE</scope>
    <source>
        <strain evidence="2">ZWT</strain>
    </source>
</reference>
<comment type="caution">
    <text evidence="2">The sequence shown here is derived from an EMBL/GenBank/DDBJ whole genome shotgun (WGS) entry which is preliminary data.</text>
</comment>
<dbReference type="SUPFAM" id="SSF56601">
    <property type="entry name" value="beta-lactamase/transpeptidase-like"/>
    <property type="match status" value="1"/>
</dbReference>
<organism evidence="2 3">
    <name type="scientific">Oceanirhabdus seepicola</name>
    <dbReference type="NCBI Taxonomy" id="2828781"/>
    <lineage>
        <taxon>Bacteria</taxon>
        <taxon>Bacillati</taxon>
        <taxon>Bacillota</taxon>
        <taxon>Clostridia</taxon>
        <taxon>Eubacteriales</taxon>
        <taxon>Clostridiaceae</taxon>
        <taxon>Oceanirhabdus</taxon>
    </lineage>
</organism>
<dbReference type="PANTHER" id="PTHR43283:SF7">
    <property type="entry name" value="BETA-LACTAMASE-RELATED DOMAIN-CONTAINING PROTEIN"/>
    <property type="match status" value="1"/>
</dbReference>
<name>A0A9J6NXE0_9CLOT</name>
<evidence type="ECO:0000259" key="1">
    <source>
        <dbReference type="Pfam" id="PF00144"/>
    </source>
</evidence>
<evidence type="ECO:0000313" key="3">
    <source>
        <dbReference type="Proteomes" id="UP001056429"/>
    </source>
</evidence>
<accession>A0A9J6NXE0</accession>
<dbReference type="InterPro" id="IPR050789">
    <property type="entry name" value="Diverse_Enzym_Activities"/>
</dbReference>
<evidence type="ECO:0000313" key="2">
    <source>
        <dbReference type="EMBL" id="MCM1989122.1"/>
    </source>
</evidence>
<reference evidence="2" key="1">
    <citation type="journal article" date="2021" name="mSystems">
        <title>Bacteria and Archaea Synergistically Convert Glycine Betaine to Biogenic Methane in the Formosa Cold Seep of the South China Sea.</title>
        <authorList>
            <person name="Li L."/>
            <person name="Zhang W."/>
            <person name="Zhang S."/>
            <person name="Song L."/>
            <person name="Sun Q."/>
            <person name="Zhang H."/>
            <person name="Xiang H."/>
            <person name="Dong X."/>
        </authorList>
    </citation>
    <scope>NUCLEOTIDE SEQUENCE</scope>
    <source>
        <strain evidence="2">ZWT</strain>
    </source>
</reference>
<protein>
    <submittedName>
        <fullName evidence="2">Serine hydrolase</fullName>
    </submittedName>
</protein>
<dbReference type="PANTHER" id="PTHR43283">
    <property type="entry name" value="BETA-LACTAMASE-RELATED"/>
    <property type="match status" value="1"/>
</dbReference>
<sequence length="480" mass="55308">MRFKKDIPENYGISSKAILDFIEVTEQDEEINLKTFMLLHDNNILAQFSKRPYKLEDQQLLFSMTKSFASLGVGIAADKGYLNIEDKVISYFPDKLPEEISDNLSKIKVKHLLTMTSGIHDNTYEMLYSQKDWVKAFLAQNFPHEPGTYYRYSTHGSHMLSALVEKATGQSLLEFLNDHLFKPLDIPKPQWETCPSGMTAGGMGLSLAPESMAKIGVMLLNKGIYQGKRILSQSYINEATSPHVFKHTERDKENRIYSGLHYGYQIHIGQDNYFRLDGAFGQICLVVPEKNIIVVATSKGTKTEKLLKYIYKHLLDSDYIEENLHRNYYNELKNKLNSLEYTAPSFRDIPVGIQQLNNCAYIIDDNPNGIKKVMFNQNGQELIMSTINSDNLEYKVKFDFSEPVHHKGMFIKDIQSHNQKYISYAKWLSNSELELHVIYVETPYVVKYRFSFIESGIKMEFFINVSFTLKDFTAVGRLDL</sequence>
<proteinExistence type="predicted"/>
<dbReference type="RefSeq" id="WP_250858011.1">
    <property type="nucleotide sequence ID" value="NZ_JAGSOJ010000001.1"/>
</dbReference>
<feature type="domain" description="Beta-lactamase-related" evidence="1">
    <location>
        <begin position="49"/>
        <end position="305"/>
    </location>
</feature>
<dbReference type="AlphaFoldDB" id="A0A9J6NXE0"/>
<dbReference type="Gene3D" id="3.40.710.10">
    <property type="entry name" value="DD-peptidase/beta-lactamase superfamily"/>
    <property type="match status" value="1"/>
</dbReference>
<dbReference type="InterPro" id="IPR001466">
    <property type="entry name" value="Beta-lactam-related"/>
</dbReference>
<dbReference type="EMBL" id="JAGSOJ010000001">
    <property type="protein sequence ID" value="MCM1989122.1"/>
    <property type="molecule type" value="Genomic_DNA"/>
</dbReference>
<dbReference type="Pfam" id="PF00144">
    <property type="entry name" value="Beta-lactamase"/>
    <property type="match status" value="1"/>
</dbReference>
<dbReference type="Proteomes" id="UP001056429">
    <property type="component" value="Unassembled WGS sequence"/>
</dbReference>
<dbReference type="InterPro" id="IPR012338">
    <property type="entry name" value="Beta-lactam/transpept-like"/>
</dbReference>
<gene>
    <name evidence="2" type="ORF">KDK92_05170</name>
</gene>
<keyword evidence="2" id="KW-0378">Hydrolase</keyword>
<keyword evidence="3" id="KW-1185">Reference proteome</keyword>
<dbReference type="GO" id="GO:0016787">
    <property type="term" value="F:hydrolase activity"/>
    <property type="evidence" value="ECO:0007669"/>
    <property type="project" value="UniProtKB-KW"/>
</dbReference>